<feature type="region of interest" description="Disordered" evidence="1">
    <location>
        <begin position="35"/>
        <end position="326"/>
    </location>
</feature>
<evidence type="ECO:0000313" key="3">
    <source>
        <dbReference type="EMBL" id="TGU74885.1"/>
    </source>
</evidence>
<dbReference type="CDD" id="cd17470">
    <property type="entry name" value="T3SS_Flik_C"/>
    <property type="match status" value="1"/>
</dbReference>
<dbReference type="AlphaFoldDB" id="A0A4S1CM48"/>
<dbReference type="EMBL" id="SRSC01000001">
    <property type="protein sequence ID" value="TGU74885.1"/>
    <property type="molecule type" value="Genomic_DNA"/>
</dbReference>
<protein>
    <submittedName>
        <fullName evidence="3">Flagellar hook-length control protein FliK</fullName>
    </submittedName>
</protein>
<feature type="region of interest" description="Disordered" evidence="1">
    <location>
        <begin position="641"/>
        <end position="670"/>
    </location>
</feature>
<evidence type="ECO:0000259" key="2">
    <source>
        <dbReference type="Pfam" id="PF02120"/>
    </source>
</evidence>
<feature type="region of interest" description="Disordered" evidence="1">
    <location>
        <begin position="356"/>
        <end position="498"/>
    </location>
</feature>
<dbReference type="PANTHER" id="PTHR37533">
    <property type="entry name" value="FLAGELLAR HOOK-LENGTH CONTROL PROTEIN"/>
    <property type="match status" value="1"/>
</dbReference>
<gene>
    <name evidence="3" type="ORF">E4633_05350</name>
</gene>
<name>A0A4S1CM48_9BACT</name>
<feature type="compositionally biased region" description="Polar residues" evidence="1">
    <location>
        <begin position="35"/>
        <end position="46"/>
    </location>
</feature>
<feature type="compositionally biased region" description="Polar residues" evidence="1">
    <location>
        <begin position="189"/>
        <end position="198"/>
    </location>
</feature>
<feature type="compositionally biased region" description="Basic and acidic residues" evidence="1">
    <location>
        <begin position="449"/>
        <end position="466"/>
    </location>
</feature>
<dbReference type="Pfam" id="PF02120">
    <property type="entry name" value="Flg_hook"/>
    <property type="match status" value="1"/>
</dbReference>
<dbReference type="Gene3D" id="3.30.750.140">
    <property type="match status" value="1"/>
</dbReference>
<organism evidence="3 4">
    <name type="scientific">Geomonas terrae</name>
    <dbReference type="NCBI Taxonomy" id="2562681"/>
    <lineage>
        <taxon>Bacteria</taxon>
        <taxon>Pseudomonadati</taxon>
        <taxon>Thermodesulfobacteriota</taxon>
        <taxon>Desulfuromonadia</taxon>
        <taxon>Geobacterales</taxon>
        <taxon>Geobacteraceae</taxon>
        <taxon>Geomonas</taxon>
    </lineage>
</organism>
<feature type="compositionally biased region" description="Polar residues" evidence="1">
    <location>
        <begin position="153"/>
        <end position="167"/>
    </location>
</feature>
<dbReference type="Proteomes" id="UP000306416">
    <property type="component" value="Unassembled WGS sequence"/>
</dbReference>
<dbReference type="InterPro" id="IPR052563">
    <property type="entry name" value="FliK"/>
</dbReference>
<feature type="compositionally biased region" description="Low complexity" evidence="1">
    <location>
        <begin position="427"/>
        <end position="444"/>
    </location>
</feature>
<feature type="domain" description="Flagellar hook-length control protein-like C-terminal" evidence="2">
    <location>
        <begin position="563"/>
        <end position="643"/>
    </location>
</feature>
<dbReference type="PANTHER" id="PTHR37533:SF2">
    <property type="entry name" value="FLAGELLAR HOOK-LENGTH CONTROL PROTEIN"/>
    <property type="match status" value="1"/>
</dbReference>
<comment type="caution">
    <text evidence="3">The sequence shown here is derived from an EMBL/GenBank/DDBJ whole genome shotgun (WGS) entry which is preliminary data.</text>
</comment>
<feature type="compositionally biased region" description="Basic and acidic residues" evidence="1">
    <location>
        <begin position="244"/>
        <end position="255"/>
    </location>
</feature>
<feature type="compositionally biased region" description="Low complexity" evidence="1">
    <location>
        <begin position="120"/>
        <end position="133"/>
    </location>
</feature>
<accession>A0A4S1CM48</accession>
<dbReference type="InterPro" id="IPR021136">
    <property type="entry name" value="Flagellar_hook_control-like_C"/>
</dbReference>
<keyword evidence="3" id="KW-0969">Cilium</keyword>
<dbReference type="RefSeq" id="WP_135869204.1">
    <property type="nucleotide sequence ID" value="NZ_SRSC01000001.1"/>
</dbReference>
<keyword evidence="3" id="KW-0966">Cell projection</keyword>
<evidence type="ECO:0000256" key="1">
    <source>
        <dbReference type="SAM" id="MobiDB-lite"/>
    </source>
</evidence>
<dbReference type="InterPro" id="IPR038610">
    <property type="entry name" value="FliK-like_C_sf"/>
</dbReference>
<proteinExistence type="predicted"/>
<keyword evidence="4" id="KW-1185">Reference proteome</keyword>
<feature type="compositionally biased region" description="Low complexity" evidence="1">
    <location>
        <begin position="360"/>
        <end position="375"/>
    </location>
</feature>
<keyword evidence="3" id="KW-0282">Flagellum</keyword>
<evidence type="ECO:0000313" key="4">
    <source>
        <dbReference type="Proteomes" id="UP000306416"/>
    </source>
</evidence>
<reference evidence="3 4" key="1">
    <citation type="submission" date="2019-04" db="EMBL/GenBank/DDBJ databases">
        <title>Geobacter oryzae sp. nov., ferric-reducing bacteria isolated from paddy soil.</title>
        <authorList>
            <person name="Xu Z."/>
            <person name="Masuda Y."/>
            <person name="Itoh H."/>
            <person name="Senoo K."/>
        </authorList>
    </citation>
    <scope>NUCLEOTIDE SEQUENCE [LARGE SCALE GENOMIC DNA]</scope>
    <source>
        <strain evidence="3 4">Red111</strain>
    </source>
</reference>
<sequence length="692" mass="71227">MMIQNAAFIPDAFPAAPAGTATPAALSGAVGFQQMLQGKQAQASTQDKAEAKQPAAESKSAKETGAKAEAAPQPERREAAAASRSIQSGESSQGAPRKGAVSHEGGPAVARRRQEQTVSEGAAAQEEVAATAGTRDEAPSQKVAATEDAATPVQDTDSTDLVRSAQENVPAGLNPDPNPGLVVAMAQVASHQEQNQGVGNADEAGAQALSRLEALQQRLQQPDAESKGPQGGEPEAAQAVKQEVGQEAKQEKTGDRPLMGAATGAETGQKAEAAQLTREERGAKVITPTGATERAQVEKPQAQEASGKVAQPKELPEAAKTSVVADQTAAAERLSARQQGEGRFVAMPVRDLSGQTAENAKTAATAVTGDTATEAMAPTQGDAATATKETSSAVDGATRETTGETTAKQAAVEVKVASGEGKKENVAGADQQTTQASADADPATGKAQQHREMRHGESPAGKEGRGAEQALQAGAAKNSGEEVSGTGRATPAASKLTPETGALREASEGHGGGTQQKGEQQNGHMLGAGVVAQGNTADTVPVEAKQAQARTQLHESILAQVKEGVVTHDGKGNGQMSIRLNPGELGELKIQVRMENNRLNVEIQADNRMVKDLLLGNLDSLKEALSGKNLTMDGFNVSTGGGGFNGPLNEERGNQKQQQPQRFARGAGYDGQDAPRVNYLTAEVNSLLDVRF</sequence>